<evidence type="ECO:0000256" key="1">
    <source>
        <dbReference type="SAM" id="SignalP"/>
    </source>
</evidence>
<dbReference type="Pfam" id="PF13585">
    <property type="entry name" value="CHU_C"/>
    <property type="match status" value="1"/>
</dbReference>
<dbReference type="NCBIfam" id="TIGR04131">
    <property type="entry name" value="Bac_Flav_CTERM"/>
    <property type="match status" value="1"/>
</dbReference>
<keyword evidence="1" id="KW-0732">Signal</keyword>
<dbReference type="EMBL" id="SKFH01000005">
    <property type="protein sequence ID" value="TCZ73647.1"/>
    <property type="molecule type" value="Genomic_DNA"/>
</dbReference>
<dbReference type="InterPro" id="IPR025667">
    <property type="entry name" value="SprB_repeat"/>
</dbReference>
<sequence length="1150" mass="117760">MRLFLLSLFCLCAAVSVQAQGFTFSCARDTTLRSCDPVCITLQAKVPDLRASTASYAVAALSNTTGCFIPYVEPNDPAGQATSLVIDDKYSTPITIGFTFPFYGTNYTQLVASTNGLVSFDVSRATLFSHYQILRNGTSLSATGGTPLDLPSTLYDKALIMGPYHDINPSTTTSPDRRIQYQVFGVAPYRRWILSFYKVPAFSCTALIENTHQIVLYESTGIVEVFVMSRQICTAWNQGRAMIGLQNMTRDQAIMAPGRKASDAPWGTPGMNESWRFVPASGNTLLKRVELYDMSGALIGNGTIGTNANGAASVEFPNICTTIGTTAYRMRAVYEKIDDPTVEIYGNDTIRVNRPGLPFSIGVVSAAATCTTPSSITLTPQPGGGVPPFTYAISPFGSPAGVYQPANVFLGVSSGLYSAFVQDATGCESSQAIFVNAAPGTISGNASSTPSGCTVNTGTVTATWLSGGTAPYTYALDNGAFQATGVFNNVGPGTHIATIKDAAGCLTQITVNVGINANPTATATSTASGCTINNGTITVTALTGLAPYVYALDGSSSFQASNVFSNVGVGAHTITVKDAGGCTRTISVNVAQTGNPSLSATVTPTGCVGNTGTATLTATGGTGTYSYCLGATPASCQTSNVLTGLPGGQQFLSVQDANGCVGIVDVTIPTSTPPTATAASTPSGCVASGTITVTPAGGTGPYTYALDGGATQSGNVFTAVAAGPHTVVVTDSKSCSSTAVPVTVAGSPAPTATATSTPSGCSPVNGTITVTTQTGSAPFTYALDGGAFGASNVFNGVASGAHSVQVKDNNGCTVSVNVTVGATPAIAATATTANSLCTANTGTLNVTVTAGTAPYQYRISGAAAAQATGSFSNLAPGSYTVAITDAAGCTFTTTAATVGQTNDITITPATTQVAGCLGTQVPVSFTTNAGSVSWSPTVGVSNATSASATVTIGSTSSYTVTAGTGACSATATVTVAATPPPGVDAGPIERIQLGDSVRLQASVTPAGTYSYSWTPGITLRDSTVLQPWARPTVTTLYTLTVTTPQGCVGRDTMTVIVLGDCIDPHNAFTPNGDGINDIWRVTDGTCAQNIHVQVFNRYGGRVYENKDYHNDWMGTYEGKLVADGTYYYLIVYRMFDGRIITRRGDVTIVR</sequence>
<dbReference type="RefSeq" id="WP_131851052.1">
    <property type="nucleotide sequence ID" value="NZ_SKFH01000005.1"/>
</dbReference>
<feature type="chain" id="PRO_5020484644" evidence="1">
    <location>
        <begin position="20"/>
        <end position="1150"/>
    </location>
</feature>
<dbReference type="Pfam" id="PF13573">
    <property type="entry name" value="SprB"/>
    <property type="match status" value="4"/>
</dbReference>
<organism evidence="2 3">
    <name type="scientific">Flaviaesturariibacter aridisoli</name>
    <dbReference type="NCBI Taxonomy" id="2545761"/>
    <lineage>
        <taxon>Bacteria</taxon>
        <taxon>Pseudomonadati</taxon>
        <taxon>Bacteroidota</taxon>
        <taxon>Chitinophagia</taxon>
        <taxon>Chitinophagales</taxon>
        <taxon>Chitinophagaceae</taxon>
        <taxon>Flaviaestuariibacter</taxon>
    </lineage>
</organism>
<protein>
    <submittedName>
        <fullName evidence="2">T9SS type B sorting domain-containing protein</fullName>
    </submittedName>
</protein>
<comment type="caution">
    <text evidence="2">The sequence shown here is derived from an EMBL/GenBank/DDBJ whole genome shotgun (WGS) entry which is preliminary data.</text>
</comment>
<dbReference type="OrthoDB" id="7794186at2"/>
<name>A0A4R4E3Y6_9BACT</name>
<dbReference type="Proteomes" id="UP000295164">
    <property type="component" value="Unassembled WGS sequence"/>
</dbReference>
<gene>
    <name evidence="2" type="ORF">E0486_05025</name>
</gene>
<evidence type="ECO:0000313" key="2">
    <source>
        <dbReference type="EMBL" id="TCZ73647.1"/>
    </source>
</evidence>
<proteinExistence type="predicted"/>
<feature type="signal peptide" evidence="1">
    <location>
        <begin position="1"/>
        <end position="19"/>
    </location>
</feature>
<dbReference type="Gene3D" id="2.60.40.740">
    <property type="match status" value="1"/>
</dbReference>
<keyword evidence="3" id="KW-1185">Reference proteome</keyword>
<dbReference type="InterPro" id="IPR026341">
    <property type="entry name" value="T9SS_type_B"/>
</dbReference>
<evidence type="ECO:0000313" key="3">
    <source>
        <dbReference type="Proteomes" id="UP000295164"/>
    </source>
</evidence>
<reference evidence="2 3" key="1">
    <citation type="submission" date="2019-03" db="EMBL/GenBank/DDBJ databases">
        <authorList>
            <person name="Kim M.K.M."/>
        </authorList>
    </citation>
    <scope>NUCLEOTIDE SEQUENCE [LARGE SCALE GENOMIC DNA]</scope>
    <source>
        <strain evidence="2 3">17J68-15</strain>
    </source>
</reference>
<dbReference type="PROSITE" id="PS51257">
    <property type="entry name" value="PROKAR_LIPOPROTEIN"/>
    <property type="match status" value="1"/>
</dbReference>
<accession>A0A4R4E3Y6</accession>
<dbReference type="AlphaFoldDB" id="A0A4R4E3Y6"/>